<dbReference type="STRING" id="1424659.SAMN05216368_10937"/>
<evidence type="ECO:0000313" key="2">
    <source>
        <dbReference type="EMBL" id="TFB76085.1"/>
    </source>
</evidence>
<dbReference type="EMBL" id="FNIB01000009">
    <property type="protein sequence ID" value="SDO01044.1"/>
    <property type="molecule type" value="Genomic_DNA"/>
</dbReference>
<organism evidence="1 3">
    <name type="scientific">Cryobacterium flavum</name>
    <dbReference type="NCBI Taxonomy" id="1424659"/>
    <lineage>
        <taxon>Bacteria</taxon>
        <taxon>Bacillati</taxon>
        <taxon>Actinomycetota</taxon>
        <taxon>Actinomycetes</taxon>
        <taxon>Micrococcales</taxon>
        <taxon>Microbacteriaceae</taxon>
        <taxon>Cryobacterium</taxon>
    </lineage>
</organism>
<dbReference type="Proteomes" id="UP000199639">
    <property type="component" value="Unassembled WGS sequence"/>
</dbReference>
<keyword evidence="4" id="KW-1185">Reference proteome</keyword>
<dbReference type="EMBL" id="SOFD01000028">
    <property type="protein sequence ID" value="TFB76085.1"/>
    <property type="molecule type" value="Genomic_DNA"/>
</dbReference>
<accession>A0A4R8V4R0</accession>
<proteinExistence type="predicted"/>
<dbReference type="AlphaFoldDB" id="A0A4R8V4R0"/>
<evidence type="ECO:0000313" key="1">
    <source>
        <dbReference type="EMBL" id="SDO01044.1"/>
    </source>
</evidence>
<evidence type="ECO:0000313" key="3">
    <source>
        <dbReference type="Proteomes" id="UP000199639"/>
    </source>
</evidence>
<reference evidence="1 3" key="1">
    <citation type="submission" date="2016-10" db="EMBL/GenBank/DDBJ databases">
        <authorList>
            <person name="Varghese N."/>
            <person name="Submissions S."/>
        </authorList>
    </citation>
    <scope>NUCLEOTIDE SEQUENCE [LARGE SCALE GENOMIC DNA]</scope>
    <source>
        <strain evidence="1 3">CGMCC 1.11215</strain>
    </source>
</reference>
<dbReference type="RefSeq" id="WP_092341357.1">
    <property type="nucleotide sequence ID" value="NZ_FNIB01000009.1"/>
</dbReference>
<protein>
    <recommendedName>
        <fullName evidence="5">DUF4178 domain-containing protein</fullName>
    </recommendedName>
</protein>
<evidence type="ECO:0000313" key="4">
    <source>
        <dbReference type="Proteomes" id="UP000298252"/>
    </source>
</evidence>
<name>A0A4R8V4R0_9MICO</name>
<dbReference type="Proteomes" id="UP000298252">
    <property type="component" value="Unassembled WGS sequence"/>
</dbReference>
<evidence type="ECO:0008006" key="5">
    <source>
        <dbReference type="Google" id="ProtNLM"/>
    </source>
</evidence>
<reference evidence="2 4" key="2">
    <citation type="submission" date="2019-03" db="EMBL/GenBank/DDBJ databases">
        <title>Genomics of glacier-inhabiting Cryobacterium strains.</title>
        <authorList>
            <person name="Liu Q."/>
            <person name="Xin Y.-H."/>
        </authorList>
    </citation>
    <scope>NUCLEOTIDE SEQUENCE [LARGE SCALE GENOMIC DNA]</scope>
    <source>
        <strain evidence="2 4">Hh8</strain>
    </source>
</reference>
<sequence>MTYESRIDAKTRVGEYLVQCAGRPLVRVLMGPGGIARAFPEPWLRPAVRWAGAWIIDVQLRIGGRWPMTVEVREGTAMFDQGTVQSIECVAQSVPTLLPGSPAGIYRAFSKADHVVVWLNGDGARIAHGPVLETEAYEYRGDGRAHEVSSFIFAVGERATVTWAGLDPEEGMPGFTTNKPIYRIDWLAPSEIRKQPLDR</sequence>
<gene>
    <name evidence="2" type="ORF">E3O21_11565</name>
    <name evidence="1" type="ORF">SAMN05216368_10937</name>
</gene>